<dbReference type="InterPro" id="IPR014867">
    <property type="entry name" value="Spore_coat_CotH_CotH2/3/7"/>
</dbReference>
<dbReference type="Pfam" id="PF08757">
    <property type="entry name" value="CotH"/>
    <property type="match status" value="1"/>
</dbReference>
<protein>
    <submittedName>
        <fullName evidence="2">CotH kinase family protein</fullName>
    </submittedName>
</protein>
<feature type="compositionally biased region" description="Gly residues" evidence="1">
    <location>
        <begin position="426"/>
        <end position="458"/>
    </location>
</feature>
<feature type="compositionally biased region" description="Low complexity" evidence="1">
    <location>
        <begin position="167"/>
        <end position="178"/>
    </location>
</feature>
<accession>A0ABU2KNL4</accession>
<feature type="region of interest" description="Disordered" evidence="1">
    <location>
        <begin position="504"/>
        <end position="562"/>
    </location>
</feature>
<keyword evidence="2" id="KW-0418">Kinase</keyword>
<dbReference type="Proteomes" id="UP001183226">
    <property type="component" value="Unassembled WGS sequence"/>
</dbReference>
<proteinExistence type="predicted"/>
<evidence type="ECO:0000313" key="2">
    <source>
        <dbReference type="EMBL" id="MDT0300865.1"/>
    </source>
</evidence>
<dbReference type="RefSeq" id="WP_311543304.1">
    <property type="nucleotide sequence ID" value="NZ_JAVREK010000002.1"/>
</dbReference>
<dbReference type="PANTHER" id="PTHR40050">
    <property type="entry name" value="INNER SPORE COAT PROTEIN H"/>
    <property type="match status" value="1"/>
</dbReference>
<evidence type="ECO:0000256" key="1">
    <source>
        <dbReference type="SAM" id="MobiDB-lite"/>
    </source>
</evidence>
<comment type="caution">
    <text evidence="2">The sequence shown here is derived from an EMBL/GenBank/DDBJ whole genome shotgun (WGS) entry which is preliminary data.</text>
</comment>
<gene>
    <name evidence="2" type="ORF">RM446_01920</name>
</gene>
<evidence type="ECO:0000313" key="3">
    <source>
        <dbReference type="Proteomes" id="UP001183226"/>
    </source>
</evidence>
<feature type="region of interest" description="Disordered" evidence="1">
    <location>
        <begin position="407"/>
        <end position="458"/>
    </location>
</feature>
<organism evidence="2 3">
    <name type="scientific">Streptomonospora wellingtoniae</name>
    <dbReference type="NCBI Taxonomy" id="3075544"/>
    <lineage>
        <taxon>Bacteria</taxon>
        <taxon>Bacillati</taxon>
        <taxon>Actinomycetota</taxon>
        <taxon>Actinomycetes</taxon>
        <taxon>Streptosporangiales</taxon>
        <taxon>Nocardiopsidaceae</taxon>
        <taxon>Streptomonospora</taxon>
    </lineage>
</organism>
<dbReference type="PANTHER" id="PTHR40050:SF1">
    <property type="entry name" value="INNER SPORE COAT PROTEIN H"/>
    <property type="match status" value="1"/>
</dbReference>
<name>A0ABU2KNL4_9ACTN</name>
<keyword evidence="3" id="KW-1185">Reference proteome</keyword>
<feature type="region of interest" description="Disordered" evidence="1">
    <location>
        <begin position="136"/>
        <end position="191"/>
    </location>
</feature>
<feature type="compositionally biased region" description="Low complexity" evidence="1">
    <location>
        <begin position="537"/>
        <end position="562"/>
    </location>
</feature>
<keyword evidence="2" id="KW-0808">Transferase</keyword>
<dbReference type="GO" id="GO:0016301">
    <property type="term" value="F:kinase activity"/>
    <property type="evidence" value="ECO:0007669"/>
    <property type="project" value="UniProtKB-KW"/>
</dbReference>
<sequence>MTATDDHEPPARPRPPRRRLRHRLPVRLRHYWKTAAVVCAALLALVLVFGEARVRPYITSDLVSPDAVTNDIEGEGDVFDGGEHSIRVTYNEDEYADMMETFREEGEKEFISADITIDGTVIDDVGLRLKGNSTLSSLRGDDAVPGGPPQQQNGRGPDLQQGRAGRTEGTQQQNEGQGPQQGGGPGMVQLSEDEPEKLPWLISFEEFQEGRAYQGHTEIALRPATGTSDTALNEALALDVTAADGQTTQDYSFTSFGVNGGDTAPRLLIDAPDAAWARSYGQGVLYKARAGGSFDYLGDDPTDYEEAFNQINGAGSYDLEPVMSLLEFVDASSDEEFARELEDHLDVDAFARYLAMQDLISNGDAMDGPGNNYYLWYDTGKERFTVLSWDLNLSFSGMGAMMGGGQMPEGMQAPQDGQVPEEGSAPQGGGMPEGMGAPPGGRAPGGGEGGQGGMGMGGSSALTERFMADDAFAKLYQQAYADMYADLVESGKAASLLESAASRAEAAGGTGAAEAAEQLTEQIESVSAAPPDDARQQSRQGEQDQQGQGQEQAAQEQTGATG</sequence>
<feature type="compositionally biased region" description="Low complexity" evidence="1">
    <location>
        <begin position="504"/>
        <end position="517"/>
    </location>
</feature>
<dbReference type="EMBL" id="JAVREK010000002">
    <property type="protein sequence ID" value="MDT0300865.1"/>
    <property type="molecule type" value="Genomic_DNA"/>
</dbReference>
<reference evidence="3" key="1">
    <citation type="submission" date="2023-07" db="EMBL/GenBank/DDBJ databases">
        <title>30 novel species of actinomycetes from the DSMZ collection.</title>
        <authorList>
            <person name="Nouioui I."/>
        </authorList>
    </citation>
    <scope>NUCLEOTIDE SEQUENCE [LARGE SCALE GENOMIC DNA]</scope>
    <source>
        <strain evidence="3">DSM 45055</strain>
    </source>
</reference>